<feature type="compositionally biased region" description="Low complexity" evidence="1">
    <location>
        <begin position="27"/>
        <end position="51"/>
    </location>
</feature>
<dbReference type="Proteomes" id="UP001287356">
    <property type="component" value="Unassembled WGS sequence"/>
</dbReference>
<evidence type="ECO:0000256" key="1">
    <source>
        <dbReference type="SAM" id="MobiDB-lite"/>
    </source>
</evidence>
<keyword evidence="2" id="KW-0812">Transmembrane</keyword>
<feature type="region of interest" description="Disordered" evidence="1">
    <location>
        <begin position="137"/>
        <end position="166"/>
    </location>
</feature>
<feature type="transmembrane region" description="Helical" evidence="2">
    <location>
        <begin position="79"/>
        <end position="103"/>
    </location>
</feature>
<feature type="region of interest" description="Disordered" evidence="1">
    <location>
        <begin position="1"/>
        <end position="51"/>
    </location>
</feature>
<reference evidence="3" key="2">
    <citation type="submission" date="2023-06" db="EMBL/GenBank/DDBJ databases">
        <authorList>
            <consortium name="Lawrence Berkeley National Laboratory"/>
            <person name="Haridas S."/>
            <person name="Hensen N."/>
            <person name="Bonometti L."/>
            <person name="Westerberg I."/>
            <person name="Brannstrom I.O."/>
            <person name="Guillou S."/>
            <person name="Cros-Aarteil S."/>
            <person name="Calhoun S."/>
            <person name="Kuo A."/>
            <person name="Mondo S."/>
            <person name="Pangilinan J."/>
            <person name="Riley R."/>
            <person name="Labutti K."/>
            <person name="Andreopoulos B."/>
            <person name="Lipzen A."/>
            <person name="Chen C."/>
            <person name="Yanf M."/>
            <person name="Daum C."/>
            <person name="Ng V."/>
            <person name="Clum A."/>
            <person name="Steindorff A."/>
            <person name="Ohm R."/>
            <person name="Martin F."/>
            <person name="Silar P."/>
            <person name="Natvig D."/>
            <person name="Lalanne C."/>
            <person name="Gautier V."/>
            <person name="Ament-Velasquez S.L."/>
            <person name="Kruys A."/>
            <person name="Hutchinson M.I."/>
            <person name="Powell A.J."/>
            <person name="Barry K."/>
            <person name="Miller A.N."/>
            <person name="Grigoriev I.V."/>
            <person name="Debuchy R."/>
            <person name="Gladieux P."/>
            <person name="Thoren M.H."/>
            <person name="Johannesson H."/>
        </authorList>
    </citation>
    <scope>NUCLEOTIDE SEQUENCE</scope>
    <source>
        <strain evidence="3">CBS 958.72</strain>
    </source>
</reference>
<organism evidence="3 4">
    <name type="scientific">Lasiosphaeria ovina</name>
    <dbReference type="NCBI Taxonomy" id="92902"/>
    <lineage>
        <taxon>Eukaryota</taxon>
        <taxon>Fungi</taxon>
        <taxon>Dikarya</taxon>
        <taxon>Ascomycota</taxon>
        <taxon>Pezizomycotina</taxon>
        <taxon>Sordariomycetes</taxon>
        <taxon>Sordariomycetidae</taxon>
        <taxon>Sordariales</taxon>
        <taxon>Lasiosphaeriaceae</taxon>
        <taxon>Lasiosphaeria</taxon>
    </lineage>
</organism>
<gene>
    <name evidence="3" type="ORF">B0T24DRAFT_641485</name>
</gene>
<evidence type="ECO:0008006" key="5">
    <source>
        <dbReference type="Google" id="ProtNLM"/>
    </source>
</evidence>
<keyword evidence="2" id="KW-1133">Transmembrane helix</keyword>
<accession>A0AAE0JTT9</accession>
<evidence type="ECO:0000256" key="2">
    <source>
        <dbReference type="SAM" id="Phobius"/>
    </source>
</evidence>
<protein>
    <recommendedName>
        <fullName evidence="5">Apple domain-containing protein</fullName>
    </recommendedName>
</protein>
<name>A0AAE0JTT9_9PEZI</name>
<proteinExistence type="predicted"/>
<evidence type="ECO:0000313" key="4">
    <source>
        <dbReference type="Proteomes" id="UP001287356"/>
    </source>
</evidence>
<dbReference type="AlphaFoldDB" id="A0AAE0JTT9"/>
<reference evidence="3" key="1">
    <citation type="journal article" date="2023" name="Mol. Phylogenet. Evol.">
        <title>Genome-scale phylogeny and comparative genomics of the fungal order Sordariales.</title>
        <authorList>
            <person name="Hensen N."/>
            <person name="Bonometti L."/>
            <person name="Westerberg I."/>
            <person name="Brannstrom I.O."/>
            <person name="Guillou S."/>
            <person name="Cros-Aarteil S."/>
            <person name="Calhoun S."/>
            <person name="Haridas S."/>
            <person name="Kuo A."/>
            <person name="Mondo S."/>
            <person name="Pangilinan J."/>
            <person name="Riley R."/>
            <person name="LaButti K."/>
            <person name="Andreopoulos B."/>
            <person name="Lipzen A."/>
            <person name="Chen C."/>
            <person name="Yan M."/>
            <person name="Daum C."/>
            <person name="Ng V."/>
            <person name="Clum A."/>
            <person name="Steindorff A."/>
            <person name="Ohm R.A."/>
            <person name="Martin F."/>
            <person name="Silar P."/>
            <person name="Natvig D.O."/>
            <person name="Lalanne C."/>
            <person name="Gautier V."/>
            <person name="Ament-Velasquez S.L."/>
            <person name="Kruys A."/>
            <person name="Hutchinson M.I."/>
            <person name="Powell A.J."/>
            <person name="Barry K."/>
            <person name="Miller A.N."/>
            <person name="Grigoriev I.V."/>
            <person name="Debuchy R."/>
            <person name="Gladieux P."/>
            <person name="Hiltunen Thoren M."/>
            <person name="Johannesson H."/>
        </authorList>
    </citation>
    <scope>NUCLEOTIDE SEQUENCE</scope>
    <source>
        <strain evidence="3">CBS 958.72</strain>
    </source>
</reference>
<feature type="compositionally biased region" description="Low complexity" evidence="1">
    <location>
        <begin position="141"/>
        <end position="166"/>
    </location>
</feature>
<evidence type="ECO:0000313" key="3">
    <source>
        <dbReference type="EMBL" id="KAK3361377.1"/>
    </source>
</evidence>
<feature type="compositionally biased region" description="Polar residues" evidence="1">
    <location>
        <begin position="1"/>
        <end position="13"/>
    </location>
</feature>
<keyword evidence="4" id="KW-1185">Reference proteome</keyword>
<dbReference type="Gene3D" id="3.50.4.10">
    <property type="entry name" value="Hepatocyte Growth Factor"/>
    <property type="match status" value="1"/>
</dbReference>
<dbReference type="EMBL" id="JAULSN010000011">
    <property type="protein sequence ID" value="KAK3361377.1"/>
    <property type="molecule type" value="Genomic_DNA"/>
</dbReference>
<keyword evidence="2" id="KW-0472">Membrane</keyword>
<sequence length="277" mass="28737">MASNQSPPSQPFYNLQDAPPVPPGKGPVHYQHQHQSPVQQSPRRPPQQFQQPYHTHQPFLEKLPAAFPPAQPEGLKRSVVLGVLAVIAILFLAVIGLGAGLGVSQRDLSQAKSDLKVAEAVASAVLVIATPPASTVHVTNTPSPTTPATPATPTKPTTPAAASSMSSPVASASSSVCPGTNGTFHTSSVASGSKRFQRLCGLDFSGPGQADDIGSVNTTSLNDCIDTCAANNNCTGAGWGIMTGTNSSIQPCWMKTNLKKNHKATAGWGFAILTSQE</sequence>
<comment type="caution">
    <text evidence="3">The sequence shown here is derived from an EMBL/GenBank/DDBJ whole genome shotgun (WGS) entry which is preliminary data.</text>
</comment>